<accession>A0ACB9NWZ1</accession>
<gene>
    <name evidence="1" type="ORF">MLD38_025927</name>
</gene>
<dbReference type="EMBL" id="CM042886">
    <property type="protein sequence ID" value="KAI4341170.1"/>
    <property type="molecule type" value="Genomic_DNA"/>
</dbReference>
<comment type="caution">
    <text evidence="1">The sequence shown here is derived from an EMBL/GenBank/DDBJ whole genome shotgun (WGS) entry which is preliminary data.</text>
</comment>
<protein>
    <submittedName>
        <fullName evidence="1">Uncharacterized protein</fullName>
    </submittedName>
</protein>
<organism evidence="1 2">
    <name type="scientific">Melastoma candidum</name>
    <dbReference type="NCBI Taxonomy" id="119954"/>
    <lineage>
        <taxon>Eukaryota</taxon>
        <taxon>Viridiplantae</taxon>
        <taxon>Streptophyta</taxon>
        <taxon>Embryophyta</taxon>
        <taxon>Tracheophyta</taxon>
        <taxon>Spermatophyta</taxon>
        <taxon>Magnoliopsida</taxon>
        <taxon>eudicotyledons</taxon>
        <taxon>Gunneridae</taxon>
        <taxon>Pentapetalae</taxon>
        <taxon>rosids</taxon>
        <taxon>malvids</taxon>
        <taxon>Myrtales</taxon>
        <taxon>Melastomataceae</taxon>
        <taxon>Melastomatoideae</taxon>
        <taxon>Melastomateae</taxon>
        <taxon>Melastoma</taxon>
    </lineage>
</organism>
<evidence type="ECO:0000313" key="2">
    <source>
        <dbReference type="Proteomes" id="UP001057402"/>
    </source>
</evidence>
<reference evidence="2" key="1">
    <citation type="journal article" date="2023" name="Front. Plant Sci.">
        <title>Chromosomal-level genome assembly of Melastoma candidum provides insights into trichome evolution.</title>
        <authorList>
            <person name="Zhong Y."/>
            <person name="Wu W."/>
            <person name="Sun C."/>
            <person name="Zou P."/>
            <person name="Liu Y."/>
            <person name="Dai S."/>
            <person name="Zhou R."/>
        </authorList>
    </citation>
    <scope>NUCLEOTIDE SEQUENCE [LARGE SCALE GENOMIC DNA]</scope>
</reference>
<keyword evidence="2" id="KW-1185">Reference proteome</keyword>
<sequence>MELQAKGFTPYRKKSNTDDMAVAGATDQVEVVEENSETQALPGGDLQASDYEYLLSLAIGRYFDFGKGSATMS</sequence>
<name>A0ACB9NWZ1_9MYRT</name>
<proteinExistence type="predicted"/>
<dbReference type="Proteomes" id="UP001057402">
    <property type="component" value="Chromosome 7"/>
</dbReference>
<evidence type="ECO:0000313" key="1">
    <source>
        <dbReference type="EMBL" id="KAI4341170.1"/>
    </source>
</evidence>